<proteinExistence type="predicted"/>
<name>A0A1R1PDF0_ZANCU</name>
<dbReference type="OrthoDB" id="5593905at2759"/>
<evidence type="ECO:0000313" key="1">
    <source>
        <dbReference type="EMBL" id="OMH79020.1"/>
    </source>
</evidence>
<protein>
    <submittedName>
        <fullName evidence="1">Uncharacterized protein</fullName>
    </submittedName>
</protein>
<evidence type="ECO:0000313" key="2">
    <source>
        <dbReference type="Proteomes" id="UP000188320"/>
    </source>
</evidence>
<dbReference type="EMBL" id="LSSK01001695">
    <property type="protein sequence ID" value="OMH79020.1"/>
    <property type="molecule type" value="Genomic_DNA"/>
</dbReference>
<keyword evidence="2" id="KW-1185">Reference proteome</keyword>
<organism evidence="1 2">
    <name type="scientific">Zancudomyces culisetae</name>
    <name type="common">Gut fungus</name>
    <name type="synonym">Smittium culisetae</name>
    <dbReference type="NCBI Taxonomy" id="1213189"/>
    <lineage>
        <taxon>Eukaryota</taxon>
        <taxon>Fungi</taxon>
        <taxon>Fungi incertae sedis</taxon>
        <taxon>Zoopagomycota</taxon>
        <taxon>Kickxellomycotina</taxon>
        <taxon>Harpellomycetes</taxon>
        <taxon>Harpellales</taxon>
        <taxon>Legeriomycetaceae</taxon>
        <taxon>Zancudomyces</taxon>
    </lineage>
</organism>
<reference evidence="2" key="1">
    <citation type="submission" date="2017-01" db="EMBL/GenBank/DDBJ databases">
        <authorList>
            <person name="Wang Y."/>
            <person name="White M."/>
            <person name="Kvist S."/>
            <person name="Moncalvo J.-M."/>
        </authorList>
    </citation>
    <scope>NUCLEOTIDE SEQUENCE [LARGE SCALE GENOMIC DNA]</scope>
    <source>
        <strain evidence="2">COL-18-3</strain>
    </source>
</reference>
<comment type="caution">
    <text evidence="1">The sequence shown here is derived from an EMBL/GenBank/DDBJ whole genome shotgun (WGS) entry which is preliminary data.</text>
</comment>
<accession>A0A1R1PDF0</accession>
<dbReference type="Proteomes" id="UP000188320">
    <property type="component" value="Unassembled WGS sequence"/>
</dbReference>
<sequence>MIFTAISKANLHINNSHKTRSAALGAETTSNSFSELKLVQENESDIPSSSSKNTVASSSVGPALRYYQQECIDKSLEAIEMGYRNIAVSLPVGNAELLLLVEDIEIKLWISNPD</sequence>
<dbReference type="AlphaFoldDB" id="A0A1R1PDF0"/>
<gene>
    <name evidence="1" type="ORF">AX774_g7572</name>
</gene>